<dbReference type="OrthoDB" id="6400832at2"/>
<evidence type="ECO:0000256" key="1">
    <source>
        <dbReference type="SAM" id="SignalP"/>
    </source>
</evidence>
<gene>
    <name evidence="2" type="ORF">SAMN06265368_0109</name>
</gene>
<feature type="chain" id="PRO_5012696121" evidence="1">
    <location>
        <begin position="24"/>
        <end position="170"/>
    </location>
</feature>
<evidence type="ECO:0000313" key="2">
    <source>
        <dbReference type="EMBL" id="SNZ05399.1"/>
    </source>
</evidence>
<dbReference type="AlphaFoldDB" id="A0A285N7K4"/>
<dbReference type="Proteomes" id="UP000219439">
    <property type="component" value="Unassembled WGS sequence"/>
</dbReference>
<proteinExistence type="predicted"/>
<keyword evidence="3" id="KW-1185">Reference proteome</keyword>
<sequence>MRFSQLRLYLFIIIGLAAPLAFAEEIKEPDSDDHSLSIGGTLIIPDAFAGDYLLIGKHPDNGTPYNGSARLKTMENNIVMKLRIGDETTSAVGQFEIPHPPGEGAVLRFVEANNKWSSTCLWQPDLDNYFRLSCYKLEAGVSHSEPGLESFFPIGAWPETVASKYSVPGK</sequence>
<reference evidence="2 3" key="1">
    <citation type="submission" date="2017-09" db="EMBL/GenBank/DDBJ databases">
        <authorList>
            <person name="Ehlers B."/>
            <person name="Leendertz F.H."/>
        </authorList>
    </citation>
    <scope>NUCLEOTIDE SEQUENCE [LARGE SCALE GENOMIC DNA]</scope>
    <source>
        <strain evidence="2 3">DSM 18289</strain>
    </source>
</reference>
<name>A0A285N7K4_9HYPH</name>
<organism evidence="2 3">
    <name type="scientific">Cohaesibacter gelatinilyticus</name>
    <dbReference type="NCBI Taxonomy" id="372072"/>
    <lineage>
        <taxon>Bacteria</taxon>
        <taxon>Pseudomonadati</taxon>
        <taxon>Pseudomonadota</taxon>
        <taxon>Alphaproteobacteria</taxon>
        <taxon>Hyphomicrobiales</taxon>
        <taxon>Cohaesibacteraceae</taxon>
    </lineage>
</organism>
<evidence type="ECO:0000313" key="3">
    <source>
        <dbReference type="Proteomes" id="UP000219439"/>
    </source>
</evidence>
<protein>
    <submittedName>
        <fullName evidence="2">Uncharacterized protein</fullName>
    </submittedName>
</protein>
<accession>A0A285N7K4</accession>
<dbReference type="RefSeq" id="WP_097151469.1">
    <property type="nucleotide sequence ID" value="NZ_OBEL01000001.1"/>
</dbReference>
<dbReference type="EMBL" id="OBEL01000001">
    <property type="protein sequence ID" value="SNZ05399.1"/>
    <property type="molecule type" value="Genomic_DNA"/>
</dbReference>
<keyword evidence="1" id="KW-0732">Signal</keyword>
<feature type="signal peptide" evidence="1">
    <location>
        <begin position="1"/>
        <end position="23"/>
    </location>
</feature>